<dbReference type="RefSeq" id="WP_005742449.1">
    <property type="nucleotide sequence ID" value="NZ_CP031226.1"/>
</dbReference>
<dbReference type="InterPro" id="IPR027417">
    <property type="entry name" value="P-loop_NTPase"/>
</dbReference>
<protein>
    <submittedName>
        <fullName evidence="2">Partitioning protein</fullName>
    </submittedName>
</protein>
<feature type="domain" description="AAA" evidence="1">
    <location>
        <begin position="5"/>
        <end position="182"/>
    </location>
</feature>
<dbReference type="Proteomes" id="UP000006426">
    <property type="component" value="Plasmid pmppla107"/>
</dbReference>
<dbReference type="SUPFAM" id="SSF52540">
    <property type="entry name" value="P-loop containing nucleoside triphosphate hydrolases"/>
    <property type="match status" value="1"/>
</dbReference>
<dbReference type="GeneID" id="39474182"/>
<dbReference type="InterPro" id="IPR025669">
    <property type="entry name" value="AAA_dom"/>
</dbReference>
<gene>
    <name evidence="2" type="ORF">PLA107_029590</name>
</gene>
<sequence>MRITRVITFLNNKGGVGKTTGSINLAATLAKIGKSVLLIDADPQRNGTTHVASALMTCGAPTLSPLMINDTINLWDAVISTRIENLSMIMADCDIETNLDTYQKGWARPTERLRDKLAILDGMVDFIIIDSPPNVGLIVENALAASTHFIIPIDSGAYSEMGLVNLERGILKKIYQVNPSLKCLGVLPVMTKKGTAVDKNLSDRVSFGEGNFPKIPVNVPFRQSIINDTHTGALAVDTPSSDMAHAYRKLAKHVIQHTALQAETDTAKEISA</sequence>
<evidence type="ECO:0000259" key="1">
    <source>
        <dbReference type="Pfam" id="PF13614"/>
    </source>
</evidence>
<organism evidence="2 3">
    <name type="scientific">Pseudomonas amygdali pv. lachrymans str. M301315</name>
    <dbReference type="NCBI Taxonomy" id="629260"/>
    <lineage>
        <taxon>Bacteria</taxon>
        <taxon>Pseudomonadati</taxon>
        <taxon>Pseudomonadota</taxon>
        <taxon>Gammaproteobacteria</taxon>
        <taxon>Pseudomonadales</taxon>
        <taxon>Pseudomonadaceae</taxon>
        <taxon>Pseudomonas</taxon>
        <taxon>Pseudomonas amygdali</taxon>
    </lineage>
</organism>
<name>A0AAD0PVA9_PSEAV</name>
<keyword evidence="2" id="KW-0614">Plasmid</keyword>
<dbReference type="Pfam" id="PF13614">
    <property type="entry name" value="AAA_31"/>
    <property type="match status" value="1"/>
</dbReference>
<dbReference type="EMBL" id="CP031226">
    <property type="protein sequence ID" value="AXH59381.1"/>
    <property type="molecule type" value="Genomic_DNA"/>
</dbReference>
<dbReference type="PANTHER" id="PTHR13696">
    <property type="entry name" value="P-LOOP CONTAINING NUCLEOSIDE TRIPHOSPHATE HYDROLASE"/>
    <property type="match status" value="1"/>
</dbReference>
<dbReference type="InterPro" id="IPR050678">
    <property type="entry name" value="DNA_Partitioning_ATPase"/>
</dbReference>
<geneLocation type="plasmid" evidence="3">
    <name>pmppla107</name>
</geneLocation>
<accession>A0AAD0PVA9</accession>
<evidence type="ECO:0000313" key="2">
    <source>
        <dbReference type="EMBL" id="AXH59381.1"/>
    </source>
</evidence>
<dbReference type="CDD" id="cd02042">
    <property type="entry name" value="ParAB_family"/>
    <property type="match status" value="1"/>
</dbReference>
<proteinExistence type="predicted"/>
<evidence type="ECO:0000313" key="3">
    <source>
        <dbReference type="Proteomes" id="UP000006426"/>
    </source>
</evidence>
<dbReference type="AlphaFoldDB" id="A0AAD0PVA9"/>
<reference evidence="2 3" key="1">
    <citation type="journal article" date="2011" name="PLoS Pathog.">
        <title>Dynamic evolution of pathogenicity revealed by sequencing and comparative genomics of 19 Pseudomonas syringae isolates.</title>
        <authorList>
            <person name="Baltrus D.A."/>
            <person name="Nishimura M.T."/>
            <person name="Romanchuk A."/>
            <person name="Chang J.H."/>
            <person name="Mukhtar M.S."/>
            <person name="Cherkis K."/>
            <person name="Roach J."/>
            <person name="Grant S.R."/>
            <person name="Jones C.D."/>
            <person name="Dangl J.L."/>
        </authorList>
    </citation>
    <scope>NUCLEOTIDE SEQUENCE [LARGE SCALE GENOMIC DNA]</scope>
    <source>
        <strain evidence="2 3">M301315</strain>
    </source>
</reference>
<dbReference type="Gene3D" id="3.40.50.300">
    <property type="entry name" value="P-loop containing nucleotide triphosphate hydrolases"/>
    <property type="match status" value="1"/>
</dbReference>
<dbReference type="PANTHER" id="PTHR13696:SF52">
    <property type="entry name" value="PARA FAMILY PROTEIN CT_582"/>
    <property type="match status" value="1"/>
</dbReference>